<accession>A0A9P5Q5D6</accession>
<dbReference type="OrthoDB" id="3247214at2759"/>
<feature type="compositionally biased region" description="Low complexity" evidence="1">
    <location>
        <begin position="158"/>
        <end position="167"/>
    </location>
</feature>
<dbReference type="Proteomes" id="UP000772434">
    <property type="component" value="Unassembled WGS sequence"/>
</dbReference>
<feature type="compositionally biased region" description="Acidic residues" evidence="1">
    <location>
        <begin position="96"/>
        <end position="108"/>
    </location>
</feature>
<feature type="compositionally biased region" description="Polar residues" evidence="1">
    <location>
        <begin position="40"/>
        <end position="51"/>
    </location>
</feature>
<keyword evidence="3" id="KW-1185">Reference proteome</keyword>
<evidence type="ECO:0000313" key="3">
    <source>
        <dbReference type="Proteomes" id="UP000772434"/>
    </source>
</evidence>
<gene>
    <name evidence="2" type="ORF">BDP27DRAFT_1316406</name>
</gene>
<feature type="region of interest" description="Disordered" evidence="1">
    <location>
        <begin position="216"/>
        <end position="242"/>
    </location>
</feature>
<feature type="compositionally biased region" description="Basic and acidic residues" evidence="1">
    <location>
        <begin position="80"/>
        <end position="92"/>
    </location>
</feature>
<evidence type="ECO:0000256" key="1">
    <source>
        <dbReference type="SAM" id="MobiDB-lite"/>
    </source>
</evidence>
<feature type="compositionally biased region" description="Polar residues" evidence="1">
    <location>
        <begin position="489"/>
        <end position="505"/>
    </location>
</feature>
<comment type="caution">
    <text evidence="2">The sequence shown here is derived from an EMBL/GenBank/DDBJ whole genome shotgun (WGS) entry which is preliminary data.</text>
</comment>
<organism evidence="2 3">
    <name type="scientific">Rhodocollybia butyracea</name>
    <dbReference type="NCBI Taxonomy" id="206335"/>
    <lineage>
        <taxon>Eukaryota</taxon>
        <taxon>Fungi</taxon>
        <taxon>Dikarya</taxon>
        <taxon>Basidiomycota</taxon>
        <taxon>Agaricomycotina</taxon>
        <taxon>Agaricomycetes</taxon>
        <taxon>Agaricomycetidae</taxon>
        <taxon>Agaricales</taxon>
        <taxon>Marasmiineae</taxon>
        <taxon>Omphalotaceae</taxon>
        <taxon>Rhodocollybia</taxon>
    </lineage>
</organism>
<feature type="region of interest" description="Disordered" evidence="1">
    <location>
        <begin position="1"/>
        <end position="59"/>
    </location>
</feature>
<dbReference type="AlphaFoldDB" id="A0A9P5Q5D6"/>
<feature type="region of interest" description="Disordered" evidence="1">
    <location>
        <begin position="80"/>
        <end position="168"/>
    </location>
</feature>
<feature type="region of interest" description="Disordered" evidence="1">
    <location>
        <begin position="267"/>
        <end position="310"/>
    </location>
</feature>
<feature type="compositionally biased region" description="Low complexity" evidence="1">
    <location>
        <begin position="16"/>
        <end position="30"/>
    </location>
</feature>
<sequence length="505" mass="54131">MSSPDKQTGDTKVSAFTRFKTFTTSGFKSTPEPPFPPSTWELSDSPQSGSGASDWDQKSEKYRAGLDKWREEVKAITLREEAAKKEKEKSPAPEEQGAEADGNGDQDAPDSRTLAMRIKSLIDEQFTFGAGKSSSTSGPDDPPTESRIPPATPPATPPANASASSSSMFGGLDATLAKLLSTESIMNGEVGKGLEKGRESVWAMLDKLGAMAGAADPNANRAADKGKGKATDPPIDEGEGEGIMMYTPLQPTKDLEPEIAESELEYVDDEDIAGPSSPSDDDQTTSTEPAPPTTPKPVDKPAPKPKRTFYPSSTQISLEVTWWGYRLFLPPPILAQLSSTHIAAAKRGAMITAALKWLIDQVPLMVIPLQMRAGVMMLKRMSPYLGYVGAFVAWSWTRVQAKDEGHGVVLTATWLLPIAILPATWDYDIHGRPRDVELIQATNNPGTDDASGEQSANEQTDKTPSASGSTSGARSQPTTPPSEEPGLLSSVSRRWNSLRSAPSKK</sequence>
<feature type="compositionally biased region" description="Polar residues" evidence="1">
    <location>
        <begin position="440"/>
        <end position="477"/>
    </location>
</feature>
<protein>
    <submittedName>
        <fullName evidence="2">Uncharacterized protein</fullName>
    </submittedName>
</protein>
<evidence type="ECO:0000313" key="2">
    <source>
        <dbReference type="EMBL" id="KAF9075054.1"/>
    </source>
</evidence>
<reference evidence="2" key="1">
    <citation type="submission" date="2020-11" db="EMBL/GenBank/DDBJ databases">
        <authorList>
            <consortium name="DOE Joint Genome Institute"/>
            <person name="Ahrendt S."/>
            <person name="Riley R."/>
            <person name="Andreopoulos W."/>
            <person name="Labutti K."/>
            <person name="Pangilinan J."/>
            <person name="Ruiz-Duenas F.J."/>
            <person name="Barrasa J.M."/>
            <person name="Sanchez-Garcia M."/>
            <person name="Camarero S."/>
            <person name="Miyauchi S."/>
            <person name="Serrano A."/>
            <person name="Linde D."/>
            <person name="Babiker R."/>
            <person name="Drula E."/>
            <person name="Ayuso-Fernandez I."/>
            <person name="Pacheco R."/>
            <person name="Padilla G."/>
            <person name="Ferreira P."/>
            <person name="Barriuso J."/>
            <person name="Kellner H."/>
            <person name="Castanera R."/>
            <person name="Alfaro M."/>
            <person name="Ramirez L."/>
            <person name="Pisabarro A.G."/>
            <person name="Kuo A."/>
            <person name="Tritt A."/>
            <person name="Lipzen A."/>
            <person name="He G."/>
            <person name="Yan M."/>
            <person name="Ng V."/>
            <person name="Cullen D."/>
            <person name="Martin F."/>
            <person name="Rosso M.-N."/>
            <person name="Henrissat B."/>
            <person name="Hibbett D."/>
            <person name="Martinez A.T."/>
            <person name="Grigoriev I.V."/>
        </authorList>
    </citation>
    <scope>NUCLEOTIDE SEQUENCE</scope>
    <source>
        <strain evidence="2">AH 40177</strain>
    </source>
</reference>
<feature type="region of interest" description="Disordered" evidence="1">
    <location>
        <begin position="440"/>
        <end position="505"/>
    </location>
</feature>
<proteinExistence type="predicted"/>
<name>A0A9P5Q5D6_9AGAR</name>
<dbReference type="EMBL" id="JADNRY010000011">
    <property type="protein sequence ID" value="KAF9075054.1"/>
    <property type="molecule type" value="Genomic_DNA"/>
</dbReference>